<dbReference type="SMART" id="SM01310">
    <property type="entry name" value="RICTOR_V"/>
    <property type="match status" value="1"/>
</dbReference>
<dbReference type="GO" id="GO:0003724">
    <property type="term" value="F:RNA helicase activity"/>
    <property type="evidence" value="ECO:0007669"/>
    <property type="project" value="UniProtKB-EC"/>
</dbReference>
<evidence type="ECO:0000256" key="11">
    <source>
        <dbReference type="SAM" id="MobiDB-lite"/>
    </source>
</evidence>
<protein>
    <recommendedName>
        <fullName evidence="3">RNA helicase</fullName>
        <ecNumber evidence="3">3.6.4.13</ecNumber>
    </recommendedName>
</protein>
<dbReference type="Pfam" id="PF14666">
    <property type="entry name" value="RICTOR_M"/>
    <property type="match status" value="1"/>
</dbReference>
<dbReference type="Gene3D" id="3.40.50.300">
    <property type="entry name" value="P-loop containing nucleotide triphosphate hydrolases"/>
    <property type="match status" value="2"/>
</dbReference>
<evidence type="ECO:0000256" key="6">
    <source>
        <dbReference type="ARBA" id="ARBA00022806"/>
    </source>
</evidence>
<dbReference type="PANTHER" id="PTHR13298">
    <property type="entry name" value="CYTOSOLIC REGULATOR PIANISSIMO"/>
    <property type="match status" value="1"/>
</dbReference>
<feature type="domain" description="Helicase C-terminal" evidence="13">
    <location>
        <begin position="2277"/>
        <end position="2439"/>
    </location>
</feature>
<dbReference type="InterPro" id="IPR000629">
    <property type="entry name" value="RNA-helicase_DEAD-box_CS"/>
</dbReference>
<dbReference type="PROSITE" id="PS51194">
    <property type="entry name" value="HELICASE_CTER"/>
    <property type="match status" value="1"/>
</dbReference>
<feature type="short sequence motif" description="Q motif" evidence="10">
    <location>
        <begin position="2056"/>
        <end position="2084"/>
    </location>
</feature>
<dbReference type="InterPro" id="IPR029452">
    <property type="entry name" value="RICTOR_V"/>
</dbReference>
<dbReference type="GO" id="GO:0038203">
    <property type="term" value="P:TORC2 signaling"/>
    <property type="evidence" value="ECO:0007669"/>
    <property type="project" value="TreeGrafter"/>
</dbReference>
<dbReference type="SMART" id="SM01307">
    <property type="entry name" value="RICTOR_M"/>
    <property type="match status" value="1"/>
</dbReference>
<dbReference type="InterPro" id="IPR014014">
    <property type="entry name" value="RNA_helicase_DEAD_Q_motif"/>
</dbReference>
<evidence type="ECO:0000256" key="10">
    <source>
        <dbReference type="PROSITE-ProRule" id="PRU00552"/>
    </source>
</evidence>
<feature type="compositionally biased region" description="Basic and acidic residues" evidence="11">
    <location>
        <begin position="1232"/>
        <end position="1241"/>
    </location>
</feature>
<dbReference type="Pfam" id="PF14668">
    <property type="entry name" value="RICTOR_V"/>
    <property type="match status" value="1"/>
</dbReference>
<organism evidence="15 16">
    <name type="scientific">Thyridium curvatum</name>
    <dbReference type="NCBI Taxonomy" id="1093900"/>
    <lineage>
        <taxon>Eukaryota</taxon>
        <taxon>Fungi</taxon>
        <taxon>Dikarya</taxon>
        <taxon>Ascomycota</taxon>
        <taxon>Pezizomycotina</taxon>
        <taxon>Sordariomycetes</taxon>
        <taxon>Sordariomycetidae</taxon>
        <taxon>Thyridiales</taxon>
        <taxon>Thyridiaceae</taxon>
        <taxon>Thyridium</taxon>
    </lineage>
</organism>
<dbReference type="GO" id="GO:0005524">
    <property type="term" value="F:ATP binding"/>
    <property type="evidence" value="ECO:0007669"/>
    <property type="project" value="UniProtKB-KW"/>
</dbReference>
<keyword evidence="4" id="KW-0547">Nucleotide-binding</keyword>
<dbReference type="InterPro" id="IPR016024">
    <property type="entry name" value="ARM-type_fold"/>
</dbReference>
<dbReference type="EC" id="3.6.4.13" evidence="3"/>
<dbReference type="SMART" id="SM00487">
    <property type="entry name" value="DEXDc"/>
    <property type="match status" value="1"/>
</dbReference>
<feature type="domain" description="DEAD-box RNA helicase Q" evidence="14">
    <location>
        <begin position="2056"/>
        <end position="2084"/>
    </location>
</feature>
<dbReference type="CDD" id="cd19367">
    <property type="entry name" value="TenA_C_ScTHI20-like"/>
    <property type="match status" value="1"/>
</dbReference>
<dbReference type="Pfam" id="PF00270">
    <property type="entry name" value="DEAD"/>
    <property type="match status" value="1"/>
</dbReference>
<proteinExistence type="inferred from homology"/>
<evidence type="ECO:0000259" key="14">
    <source>
        <dbReference type="PROSITE" id="PS51195"/>
    </source>
</evidence>
<feature type="compositionally biased region" description="Gly residues" evidence="11">
    <location>
        <begin position="2456"/>
        <end position="2469"/>
    </location>
</feature>
<dbReference type="FunFam" id="3.40.1190.20:FF:000034">
    <property type="entry name" value="Putative hydroxymethylpyrimidine/ phosphomethylpyrimidine kinase 2"/>
    <property type="match status" value="1"/>
</dbReference>
<feature type="region of interest" description="Disordered" evidence="11">
    <location>
        <begin position="1324"/>
        <end position="1377"/>
    </location>
</feature>
<dbReference type="SMART" id="SM01308">
    <property type="entry name" value="RICTOR_N"/>
    <property type="match status" value="1"/>
</dbReference>
<dbReference type="InterPro" id="IPR027417">
    <property type="entry name" value="P-loop_NTPase"/>
</dbReference>
<dbReference type="SUPFAM" id="SSF48371">
    <property type="entry name" value="ARM repeat"/>
    <property type="match status" value="1"/>
</dbReference>
<dbReference type="InterPro" id="IPR029451">
    <property type="entry name" value="RICTOR_M"/>
</dbReference>
<dbReference type="GO" id="GO:0016787">
    <property type="term" value="F:hydrolase activity"/>
    <property type="evidence" value="ECO:0007669"/>
    <property type="project" value="UniProtKB-KW"/>
</dbReference>
<keyword evidence="6" id="KW-0347">Helicase</keyword>
<dbReference type="InterPro" id="IPR029453">
    <property type="entry name" value="Rictor_IV"/>
</dbReference>
<dbReference type="SUPFAM" id="SSF52540">
    <property type="entry name" value="P-loop containing nucleoside triphosphate hydrolases"/>
    <property type="match status" value="1"/>
</dbReference>
<dbReference type="Pfam" id="PF14663">
    <property type="entry name" value="RasGEF_N_2"/>
    <property type="match status" value="1"/>
</dbReference>
<feature type="region of interest" description="Disordered" evidence="11">
    <location>
        <begin position="61"/>
        <end position="93"/>
    </location>
</feature>
<evidence type="ECO:0000256" key="9">
    <source>
        <dbReference type="ARBA" id="ARBA00047984"/>
    </source>
</evidence>
<evidence type="ECO:0000256" key="7">
    <source>
        <dbReference type="ARBA" id="ARBA00022840"/>
    </source>
</evidence>
<comment type="caution">
    <text evidence="15">The sequence shown here is derived from an EMBL/GenBank/DDBJ whole genome shotgun (WGS) entry which is preliminary data.</text>
</comment>
<sequence length="2479" mass="272655">MLGASVTPTQKSFGNQPPLNTANSPTTRTSLERDVLQVPQPSAMGASASMRNLSASAVSFAPRGSSLNPTPTPGSFSSELRSQMTSSRAGSRADVYNMDKLDEDDDATFAVEQTLASLRDALNREVKIKEGSENMLEALNSKKAKQTKEQRQRVEAELSASSLRIRDLKQRIADAQRSRAMPTTPVRSRGEGLLQSSGALRSPPSVSRSGAGSDFDEPTESPTFALAEILQALEQDGMPAEYYVSRANSLVELFKRHQTLKYDLVWSVFGVRMQVMLLSESREVVAAGYRMTRYAISDVSSLKKIRTLNTDYLVVHSLIKDRKADLEREQALKFVRAFLDVKDGIRELSRAVVRTIAAIAEQAEDRLRPICLETLAEILVRDPQLLIASSGLAPLSEALAEGSYKAPESLTAAILFLLDRPQRRKYLRAGYELEVLFTAFTDQYLSNETILKQNSKAVASAMKSWSGLMNLSLYNFRAIRSLIGSLILPNDTIRETIIDLVYSLLRIKSPAWATSFLAGRRLTTYGRVTTLKATPQKGSTAYVEDDNGEQNFVEHYTALLLAIFIKADLLPALLHITQDVDTPLLKRKSTLLIGEVLRLSSRLLPPSWHSELHLLPELFAAATRFQDEDHFVASGIVYQISSVSRTLYKSSPAWSTGPVPPTNNVDLALIEDQPRAGSNITIDDASFRQLLLDSGVLSHSNYTKWKWDVVLKVIEGPLTNSKRLEEAIKASKFVKRIFSFYRPFKHKFSDISNTRNTQKYVKVGCALMHSMLQTAEGIRYLGDHKLLRQIAECLAQCDPTSGITAQFPLFSKDHLVDTLCGGYFPMLGVLTGDVRGIAMLERWRMFNMMYHIVDLKQRPDLIKLLLSNFEYTPNGHTRILLSKALTAGTKDIRIHATNVLRKHVIRPGSVSPFGQVLGDSKWAIQYLVTQLYDPEVEVCATAVKILEKACNNKNCLEFIVECRPALDHLGEIGAPLLLRFLSTSIGYHYLDGLDYISNEMDDWFLGRNDSYVKLIEASLARAFVENPDENTHRMSVFEDETDVETDTHIPPHFYRELTRTEEGCRLLSDKGHFEEFAMTINEYGMQTEDSELMTKVKGCLWAVGNVGSMELGAPFLESCDVVEQIIRIAEEHEIMSMRGTAFFVLGLVSRSVHGLEILWEHGWDASTNALGISLGFCVPTDLTKFFSLKPWKHETVASIQLPQTQKTEITDPPAMPSRPRSESLRSALSGEVEAKEPRIELDPDPTNQKILELVVDLGNMVIFKRAATELMQIKQQKKGAGFRQPQLLRKVMSLLECHHYRLPIRRMVLEMFDRSVLRSIVFDEDDDDDNDHTGSKGGGGGGVGLHTHPEDSEEEEEGPEDSSGDEQRTERQRLTSRMTSKRRVLVIAGSDSSGGAGLEADQKVIAAHGCYAMTATTALTAQNTQGVYDIHHVPTDFLLKQIDAVFDDVGVDVVKTGMLASAATIDTVARALEQRRVNQLVVDPVMVATTGAKLLPADAVDSLRNRLLPLTTILTPNIPEATLFVSTAAADGKAVEVKSVADMDSIGKTIVGFGPEWVLVKGGHCPFRRSDYVAATTEEEKQVVVDVLVGRDGTVLRIETEYQDSRNTHGTGCSLASAIASNLANGMDMPKSVKNACRYVEAAIRTAPGLGQGNGPLNHFHSTYSLPFAPGRFLDYLLERPDVAPIWRRYVHHPFVLALGDGTLPMESFKGYLVQDYLYLVGSGPCFLTCLQEMLTKYKIQFARANALASYKSRNLDDIASAASIIGHIAKETQLHIDYCTGFGITMEEIMSTEEHVACTAYTRYLLEVGQSQDYMALQMALAPCLLGYGAIAGHIHANEASKRVDNPYWTWVTNYVAEDYVQAVKTGSEGVTTRSAAGEACFHAVADKGRRNRPDIYPCYKACDRSTGPRSPSNLSIPHRSITMSYGGGGYGGRGGGSGGYERSNGHSGGGYGRSNGYSNGGYGGGGGGGYGGGGYGGGGYGGGGYGGGGGGDRMSNLGAGLQKQDWDLSALPKFEKSFYKEHENVANRSASDVEKFRRLHAIATAGQDVPKPVETFDEAGFPRYVMDEVKAQGFPAPTAIQSQGWPMALSGRDVVGIAETGSGKTLTYCLPAIVHINAQPLLAPGDGPIVLVLAPTRELAVQIQQEITKFGKSSRIRNTCVYGGVPKGPQIRDLSRGVEVCIATPGRLIDMLESGKTNLRRVTYLVLDEADRMLDMGFEPQIRKIIGQIRPDRQTLMWSATWPKEVRALASDFLTDFIQVNIGSMELAANHRITQIVEVVTEGEKRDRMIHHLEKVMDDKDKSNKILIFTGTKRVADEITRFLRQDGWPALSIHGDKQQNERDWVLDQFKTGKSPIMVATDVASRGIDVRNITHVLNYDYPNNSEDYIHRIGRTGRAGAKGTAITLFTTENSKQARDLVGVLQEAKQQIDPRLAEMVRYGGGGGGGRYGGWRGRGGGGGGGRGGGGANSIPMGNRRW</sequence>
<keyword evidence="5" id="KW-0378">Hydrolase</keyword>
<dbReference type="SUPFAM" id="SSF46585">
    <property type="entry name" value="HR1 repeat"/>
    <property type="match status" value="1"/>
</dbReference>
<feature type="region of interest" description="Disordered" evidence="11">
    <location>
        <begin position="2456"/>
        <end position="2479"/>
    </location>
</feature>
<dbReference type="GO" id="GO:0008972">
    <property type="term" value="F:phosphomethylpyrimidine kinase activity"/>
    <property type="evidence" value="ECO:0007669"/>
    <property type="project" value="InterPro"/>
</dbReference>
<evidence type="ECO:0000256" key="4">
    <source>
        <dbReference type="ARBA" id="ARBA00022741"/>
    </source>
</evidence>
<dbReference type="EMBL" id="SKBQ01000026">
    <property type="protein sequence ID" value="TPX14814.1"/>
    <property type="molecule type" value="Genomic_DNA"/>
</dbReference>
<dbReference type="InterPro" id="IPR011072">
    <property type="entry name" value="HR1_rho-bd"/>
</dbReference>
<dbReference type="InParanoid" id="A0A507B884"/>
<evidence type="ECO:0000256" key="5">
    <source>
        <dbReference type="ARBA" id="ARBA00022801"/>
    </source>
</evidence>
<keyword evidence="8" id="KW-0539">Nucleus</keyword>
<feature type="region of interest" description="Disordered" evidence="11">
    <location>
        <begin position="1"/>
        <end position="49"/>
    </location>
</feature>
<dbReference type="InterPro" id="IPR016084">
    <property type="entry name" value="Haem_Oase-like_multi-hlx"/>
</dbReference>
<dbReference type="Gene3D" id="1.10.287.160">
    <property type="entry name" value="HR1 repeat"/>
    <property type="match status" value="1"/>
</dbReference>
<dbReference type="Pfam" id="PF02185">
    <property type="entry name" value="HR1"/>
    <property type="match status" value="1"/>
</dbReference>
<dbReference type="GO" id="GO:0005634">
    <property type="term" value="C:nucleus"/>
    <property type="evidence" value="ECO:0007669"/>
    <property type="project" value="UniProtKB-SubCell"/>
</dbReference>
<dbReference type="InterPro" id="IPR014001">
    <property type="entry name" value="Helicase_ATP-bd"/>
</dbReference>
<evidence type="ECO:0000313" key="15">
    <source>
        <dbReference type="EMBL" id="TPX14814.1"/>
    </source>
</evidence>
<dbReference type="InterPro" id="IPR001650">
    <property type="entry name" value="Helicase_C-like"/>
</dbReference>
<evidence type="ECO:0000259" key="13">
    <source>
        <dbReference type="PROSITE" id="PS51194"/>
    </source>
</evidence>
<evidence type="ECO:0000313" key="16">
    <source>
        <dbReference type="Proteomes" id="UP000319257"/>
    </source>
</evidence>
<dbReference type="OrthoDB" id="271111at2759"/>
<comment type="similarity">
    <text evidence="2">Belongs to the RICTOR family.</text>
</comment>
<dbReference type="CDD" id="cd01169">
    <property type="entry name" value="HMPP_kinase"/>
    <property type="match status" value="1"/>
</dbReference>
<feature type="compositionally biased region" description="Polar residues" evidence="11">
    <location>
        <begin position="1"/>
        <end position="29"/>
    </location>
</feature>
<dbReference type="InterPro" id="IPR028268">
    <property type="entry name" value="Pianissimo_fam"/>
</dbReference>
<dbReference type="SMART" id="SM00742">
    <property type="entry name" value="Hr1"/>
    <property type="match status" value="1"/>
</dbReference>
<dbReference type="FunFam" id="3.40.50.300:FF:000008">
    <property type="entry name" value="ATP-dependent RNA helicase RhlB"/>
    <property type="match status" value="1"/>
</dbReference>
<evidence type="ECO:0000256" key="1">
    <source>
        <dbReference type="ARBA" id="ARBA00004123"/>
    </source>
</evidence>
<dbReference type="CDD" id="cd17966">
    <property type="entry name" value="DEADc_DDX5_DDX17"/>
    <property type="match status" value="1"/>
</dbReference>
<evidence type="ECO:0000256" key="3">
    <source>
        <dbReference type="ARBA" id="ARBA00012552"/>
    </source>
</evidence>
<feature type="compositionally biased region" description="Gly residues" evidence="11">
    <location>
        <begin position="1335"/>
        <end position="1344"/>
    </location>
</feature>
<dbReference type="PROSITE" id="PS51195">
    <property type="entry name" value="Q_MOTIF"/>
    <property type="match status" value="1"/>
</dbReference>
<dbReference type="CDD" id="cd18787">
    <property type="entry name" value="SF2_C_DEAD"/>
    <property type="match status" value="1"/>
</dbReference>
<feature type="domain" description="Helicase ATP-binding" evidence="12">
    <location>
        <begin position="2087"/>
        <end position="2262"/>
    </location>
</feature>
<dbReference type="GO" id="GO:0009228">
    <property type="term" value="P:thiamine biosynthetic process"/>
    <property type="evidence" value="ECO:0007669"/>
    <property type="project" value="InterPro"/>
</dbReference>
<dbReference type="NCBIfam" id="TIGR00097">
    <property type="entry name" value="HMP-P_kinase"/>
    <property type="match status" value="1"/>
</dbReference>
<dbReference type="Proteomes" id="UP000319257">
    <property type="component" value="Unassembled WGS sequence"/>
</dbReference>
<keyword evidence="16" id="KW-1185">Reference proteome</keyword>
<dbReference type="InterPro" id="IPR036274">
    <property type="entry name" value="HR1_rpt_sf"/>
</dbReference>
<dbReference type="Gene3D" id="3.40.1190.20">
    <property type="match status" value="1"/>
</dbReference>
<dbReference type="PROSITE" id="PS00039">
    <property type="entry name" value="DEAD_ATP_HELICASE"/>
    <property type="match status" value="1"/>
</dbReference>
<dbReference type="GeneID" id="41972656"/>
<evidence type="ECO:0000259" key="12">
    <source>
        <dbReference type="PROSITE" id="PS51192"/>
    </source>
</evidence>
<dbReference type="InterPro" id="IPR011545">
    <property type="entry name" value="DEAD/DEAH_box_helicase_dom"/>
</dbReference>
<dbReference type="InterPro" id="IPR028267">
    <property type="entry name" value="Pianissimo_N"/>
</dbReference>
<comment type="subcellular location">
    <subcellularLocation>
        <location evidence="1">Nucleus</location>
    </subcellularLocation>
</comment>
<evidence type="ECO:0000256" key="2">
    <source>
        <dbReference type="ARBA" id="ARBA00008878"/>
    </source>
</evidence>
<dbReference type="Pfam" id="PF00271">
    <property type="entry name" value="Helicase_C"/>
    <property type="match status" value="1"/>
</dbReference>
<dbReference type="InterPro" id="IPR004305">
    <property type="entry name" value="Thiaminase-2/PQQC"/>
</dbReference>
<dbReference type="Pfam" id="PF14664">
    <property type="entry name" value="RICTOR_N"/>
    <property type="match status" value="1"/>
</dbReference>
<feature type="region of interest" description="Disordered" evidence="11">
    <location>
        <begin position="172"/>
        <end position="219"/>
    </location>
</feature>
<comment type="catalytic activity">
    <reaction evidence="9">
        <text>ATP + H2O = ADP + phosphate + H(+)</text>
        <dbReference type="Rhea" id="RHEA:13065"/>
        <dbReference type="ChEBI" id="CHEBI:15377"/>
        <dbReference type="ChEBI" id="CHEBI:15378"/>
        <dbReference type="ChEBI" id="CHEBI:30616"/>
        <dbReference type="ChEBI" id="CHEBI:43474"/>
        <dbReference type="ChEBI" id="CHEBI:456216"/>
        <dbReference type="EC" id="3.6.4.13"/>
    </reaction>
</comment>
<dbReference type="STRING" id="1093900.A0A507B884"/>
<dbReference type="SMART" id="SM01303">
    <property type="entry name" value="RasGEF_N_2"/>
    <property type="match status" value="1"/>
</dbReference>
<accession>A0A507B884</accession>
<feature type="compositionally biased region" description="Acidic residues" evidence="11">
    <location>
        <begin position="1351"/>
        <end position="1364"/>
    </location>
</feature>
<dbReference type="RefSeq" id="XP_030996525.1">
    <property type="nucleotide sequence ID" value="XM_031139706.1"/>
</dbReference>
<dbReference type="Pfam" id="PF08543">
    <property type="entry name" value="Phos_pyr_kin"/>
    <property type="match status" value="1"/>
</dbReference>
<keyword evidence="7" id="KW-0067">ATP-binding</keyword>
<dbReference type="Gene3D" id="1.20.910.10">
    <property type="entry name" value="Heme oxygenase-like"/>
    <property type="match status" value="1"/>
</dbReference>
<dbReference type="SMART" id="SM00490">
    <property type="entry name" value="HELICc"/>
    <property type="match status" value="1"/>
</dbReference>
<dbReference type="PROSITE" id="PS51192">
    <property type="entry name" value="HELICASE_ATP_BIND_1"/>
    <property type="match status" value="1"/>
</dbReference>
<dbReference type="InterPro" id="IPR029056">
    <property type="entry name" value="Ribokinase-like"/>
</dbReference>
<dbReference type="InterPro" id="IPR004399">
    <property type="entry name" value="HMP/HMP-P_kinase_dom"/>
</dbReference>
<dbReference type="FunFam" id="3.40.50.300:FF:000079">
    <property type="entry name" value="probable ATP-dependent RNA helicase DDX17"/>
    <property type="match status" value="1"/>
</dbReference>
<feature type="region of interest" description="Disordered" evidence="11">
    <location>
        <begin position="1203"/>
        <end position="1243"/>
    </location>
</feature>
<dbReference type="GO" id="GO:0003676">
    <property type="term" value="F:nucleic acid binding"/>
    <property type="evidence" value="ECO:0007669"/>
    <property type="project" value="InterPro"/>
</dbReference>
<gene>
    <name evidence="15" type="ORF">E0L32_005209</name>
</gene>
<evidence type="ECO:0000256" key="8">
    <source>
        <dbReference type="ARBA" id="ARBA00023242"/>
    </source>
</evidence>
<name>A0A507B884_9PEZI</name>
<dbReference type="SUPFAM" id="SSF48613">
    <property type="entry name" value="Heme oxygenase-like"/>
    <property type="match status" value="1"/>
</dbReference>
<dbReference type="InterPro" id="IPR013749">
    <property type="entry name" value="PM/HMP-P_kinase-1"/>
</dbReference>
<dbReference type="SUPFAM" id="SSF53613">
    <property type="entry name" value="Ribokinase-like"/>
    <property type="match status" value="1"/>
</dbReference>
<feature type="compositionally biased region" description="Polar residues" evidence="11">
    <location>
        <begin position="194"/>
        <end position="210"/>
    </location>
</feature>
<feature type="compositionally biased region" description="Polar residues" evidence="11">
    <location>
        <begin position="65"/>
        <end position="89"/>
    </location>
</feature>
<dbReference type="Pfam" id="PF03070">
    <property type="entry name" value="TENA_THI-4"/>
    <property type="match status" value="2"/>
</dbReference>
<dbReference type="GO" id="GO:0031932">
    <property type="term" value="C:TORC2 complex"/>
    <property type="evidence" value="ECO:0007669"/>
    <property type="project" value="InterPro"/>
</dbReference>
<reference evidence="15 16" key="1">
    <citation type="submission" date="2019-06" db="EMBL/GenBank/DDBJ databases">
        <title>Draft genome sequence of the filamentous fungus Phialemoniopsis curvata isolated from diesel fuel.</title>
        <authorList>
            <person name="Varaljay V.A."/>
            <person name="Lyon W.J."/>
            <person name="Crouch A.L."/>
            <person name="Drake C.E."/>
            <person name="Hollomon J.M."/>
            <person name="Nadeau L.J."/>
            <person name="Nunn H.S."/>
            <person name="Stevenson B.S."/>
            <person name="Bojanowski C.L."/>
            <person name="Crookes-Goodson W.J."/>
        </authorList>
    </citation>
    <scope>NUCLEOTIDE SEQUENCE [LARGE SCALE GENOMIC DNA]</scope>
    <source>
        <strain evidence="15 16">D216</strain>
    </source>
</reference>
<dbReference type="PANTHER" id="PTHR13298:SF11">
    <property type="entry name" value="RAPAMYCIN-INSENSITIVE COMPANION OF MTOR"/>
    <property type="match status" value="1"/>
</dbReference>